<keyword evidence="3" id="KW-1185">Reference proteome</keyword>
<proteinExistence type="predicted"/>
<organism evidence="2 3">
    <name type="scientific">Arthrobotrys musiformis</name>
    <dbReference type="NCBI Taxonomy" id="47236"/>
    <lineage>
        <taxon>Eukaryota</taxon>
        <taxon>Fungi</taxon>
        <taxon>Dikarya</taxon>
        <taxon>Ascomycota</taxon>
        <taxon>Pezizomycotina</taxon>
        <taxon>Orbiliomycetes</taxon>
        <taxon>Orbiliales</taxon>
        <taxon>Orbiliaceae</taxon>
        <taxon>Arthrobotrys</taxon>
    </lineage>
</organism>
<name>A0AAV9VZL5_9PEZI</name>
<evidence type="ECO:0000313" key="3">
    <source>
        <dbReference type="Proteomes" id="UP001370758"/>
    </source>
</evidence>
<dbReference type="AlphaFoldDB" id="A0AAV9VZL5"/>
<evidence type="ECO:0000313" key="2">
    <source>
        <dbReference type="EMBL" id="KAK6498811.1"/>
    </source>
</evidence>
<accession>A0AAV9VZL5</accession>
<comment type="caution">
    <text evidence="2">The sequence shown here is derived from an EMBL/GenBank/DDBJ whole genome shotgun (WGS) entry which is preliminary data.</text>
</comment>
<feature type="region of interest" description="Disordered" evidence="1">
    <location>
        <begin position="85"/>
        <end position="122"/>
    </location>
</feature>
<dbReference type="Proteomes" id="UP001370758">
    <property type="component" value="Unassembled WGS sequence"/>
</dbReference>
<feature type="compositionally biased region" description="Polar residues" evidence="1">
    <location>
        <begin position="99"/>
        <end position="110"/>
    </location>
</feature>
<reference evidence="2 3" key="1">
    <citation type="submission" date="2023-08" db="EMBL/GenBank/DDBJ databases">
        <authorList>
            <person name="Palmer J.M."/>
        </authorList>
    </citation>
    <scope>NUCLEOTIDE SEQUENCE [LARGE SCALE GENOMIC DNA]</scope>
    <source>
        <strain evidence="2 3">TWF481</strain>
    </source>
</reference>
<gene>
    <name evidence="2" type="ORF">TWF481_011384</name>
</gene>
<protein>
    <submittedName>
        <fullName evidence="2">Uncharacterized protein</fullName>
    </submittedName>
</protein>
<sequence length="521" mass="59139">MGRLKNRNRNVHAVVLYGSDKWDVNCAYNFVSAIRSCYSRSIIPYTISSCERDEILGTIRAAHSEDDSQDARVDYLSSSVPFFEEDSASPVADPEVLPETQSTPTANNGDTPPDNPLRQSIPTPQESQEILEVLRPFYHCVPYEDLKLELRSHLQALSQKLKPSSGLLIIICAQAVHSSGCIVLGRSIGNQDMMEYIDSLPLNSTAVIASIAPGSDDRKEIPEVWETSGELGSEGMQRHFADTGVVYTTARVEIIKPTTEFSVGREVLMVKDTGVARLKRDIFSDSRPVKLTPWTYRPDEWNSVNSVTGYVEGIIDQHIISKHDPFAFLKDTIDRGVRIVKSEEPLDLTLYYLELKLEEMKKRNETDEGAEGMVYERARKGMLALEGIMKRVVDQNRDCLHAAHIISSSSLFQQRVEETLRFLERTDVRAQAFLQGAYKMGMLKFIDESETRLHAEAKERLLESVNMLCIEFNTILIPPKDCVGIEYWDQADRVLRIIQGHISQFRWFRIESFMEYMAVNL</sequence>
<evidence type="ECO:0000256" key="1">
    <source>
        <dbReference type="SAM" id="MobiDB-lite"/>
    </source>
</evidence>
<dbReference type="EMBL" id="JAVHJL010000008">
    <property type="protein sequence ID" value="KAK6498811.1"/>
    <property type="molecule type" value="Genomic_DNA"/>
</dbReference>